<feature type="domain" description="Helicase C-terminal" evidence="11">
    <location>
        <begin position="418"/>
        <end position="566"/>
    </location>
</feature>
<evidence type="ECO:0000259" key="11">
    <source>
        <dbReference type="PROSITE" id="PS51194"/>
    </source>
</evidence>
<dbReference type="EMBL" id="KN714744">
    <property type="protein sequence ID" value="KUI60159.1"/>
    <property type="molecule type" value="Genomic_DNA"/>
</dbReference>
<reference evidence="14" key="1">
    <citation type="submission" date="2014-12" db="EMBL/GenBank/DDBJ databases">
        <title>Genome Sequence of Valsa Canker Pathogens Uncovers a Specific Adaption of Colonization on Woody Bark.</title>
        <authorList>
            <person name="Yin Z."/>
            <person name="Liu H."/>
            <person name="Gao X."/>
            <person name="Li Z."/>
            <person name="Song N."/>
            <person name="Ke X."/>
            <person name="Dai Q."/>
            <person name="Wu Y."/>
            <person name="Sun Y."/>
            <person name="Xu J.-R."/>
            <person name="Kang Z.K."/>
            <person name="Wang L."/>
            <person name="Huang L."/>
        </authorList>
    </citation>
    <scope>NUCLEOTIDE SEQUENCE [LARGE SCALE GENOMIC DNA]</scope>
    <source>
        <strain evidence="14">SXYL134</strain>
    </source>
</reference>
<organism evidence="13 14">
    <name type="scientific">Cytospora mali</name>
    <name type="common">Apple Valsa canker fungus</name>
    <name type="synonym">Valsa mali</name>
    <dbReference type="NCBI Taxonomy" id="578113"/>
    <lineage>
        <taxon>Eukaryota</taxon>
        <taxon>Fungi</taxon>
        <taxon>Dikarya</taxon>
        <taxon>Ascomycota</taxon>
        <taxon>Pezizomycotina</taxon>
        <taxon>Sordariomycetes</taxon>
        <taxon>Sordariomycetidae</taxon>
        <taxon>Diaporthales</taxon>
        <taxon>Cytosporaceae</taxon>
        <taxon>Cytospora</taxon>
    </lineage>
</organism>
<evidence type="ECO:0000256" key="7">
    <source>
        <dbReference type="PROSITE-ProRule" id="PRU00552"/>
    </source>
</evidence>
<dbReference type="AlphaFoldDB" id="A0A194V8E2"/>
<gene>
    <name evidence="13" type="ORF">VP1G_07362</name>
</gene>
<dbReference type="InterPro" id="IPR000629">
    <property type="entry name" value="RNA-helicase_DEAD-box_CS"/>
</dbReference>
<keyword evidence="5 8" id="KW-0067">ATP-binding</keyword>
<evidence type="ECO:0000256" key="1">
    <source>
        <dbReference type="ARBA" id="ARBA00012552"/>
    </source>
</evidence>
<evidence type="ECO:0000256" key="2">
    <source>
        <dbReference type="ARBA" id="ARBA00022741"/>
    </source>
</evidence>
<dbReference type="Pfam" id="PF00271">
    <property type="entry name" value="Helicase_C"/>
    <property type="match status" value="1"/>
</dbReference>
<feature type="compositionally biased region" description="Gly residues" evidence="9">
    <location>
        <begin position="62"/>
        <end position="71"/>
    </location>
</feature>
<dbReference type="CDD" id="cd18787">
    <property type="entry name" value="SF2_C_DEAD"/>
    <property type="match status" value="1"/>
</dbReference>
<protein>
    <recommendedName>
        <fullName evidence="1">RNA helicase</fullName>
        <ecNumber evidence="1">3.6.4.13</ecNumber>
    </recommendedName>
</protein>
<dbReference type="PROSITE" id="PS51194">
    <property type="entry name" value="HELICASE_CTER"/>
    <property type="match status" value="1"/>
</dbReference>
<evidence type="ECO:0000256" key="6">
    <source>
        <dbReference type="ARBA" id="ARBA00047984"/>
    </source>
</evidence>
<dbReference type="GO" id="GO:0005524">
    <property type="term" value="F:ATP binding"/>
    <property type="evidence" value="ECO:0007669"/>
    <property type="project" value="UniProtKB-KW"/>
</dbReference>
<dbReference type="SMART" id="SM00490">
    <property type="entry name" value="HELICc"/>
    <property type="match status" value="1"/>
</dbReference>
<feature type="compositionally biased region" description="Gly residues" evidence="9">
    <location>
        <begin position="595"/>
        <end position="615"/>
    </location>
</feature>
<dbReference type="SUPFAM" id="SSF52540">
    <property type="entry name" value="P-loop containing nucleoside triphosphate hydrolases"/>
    <property type="match status" value="1"/>
</dbReference>
<sequence length="656" mass="70937">MSAWGGTTSGWEGNTSPGGNSESIPATAPTQHPTDTFNTTDMASALPSDHNGVSQTTTAQSGGAGDGGAGDGTASDGTAANGWVKPEEYDYGEYSTRGGQFEGNATVYHWDGEQGEVGPEFPELEAELFGPPDRRELPQGIDFTKIAMINLEQEGPVRISPIMRFEDAGLHPAMAKNVELSQYRIPTPIQKYCIPAITAGHDVIGIAQTGSGKTAAYLIPILNKLMGKAKKLAAPRPNPATYRSGFDPPVRAEPLVCIVVPTRELAIQIFMEARKFCYRSMLRPCVVYGGGPLRDQIDQLSKGCDILIASPGRLLDFIDRPQVLTLRRLKYMVIDEADEMLHDDWKEDFDKILGGGEQEEGNIQYMLFSATFPKRLRELAMTHLATEHVRFRVGRAGIANEHIKQVVVATDPSMKRQCILDLLNSMPPARTIVFVNNKRVADELDDFLFNQGLPCTSIHADRTQREREDAMRAFRAGTSPILIATGVSARGIDVRNVCHVINYDLPNMDHGGIEEYTHRIGRTGRIGHRGLATSFYTERDEPIASVLVRTMLETNQEIPEFLKQYEPEGEDRENLKFESEDQIESAFGMNEESGGTWGGGGSSGDAWGSGGGGGTSTDNAWGSGGAGGATTDNAWGGGDAGAGSDWNAGTTSGNGW</sequence>
<evidence type="ECO:0000259" key="12">
    <source>
        <dbReference type="PROSITE" id="PS51195"/>
    </source>
</evidence>
<dbReference type="Pfam" id="PF00270">
    <property type="entry name" value="DEAD"/>
    <property type="match status" value="1"/>
</dbReference>
<dbReference type="OrthoDB" id="196131at2759"/>
<proteinExistence type="inferred from homology"/>
<dbReference type="Gene3D" id="3.40.50.300">
    <property type="entry name" value="P-loop containing nucleotide triphosphate hydrolases"/>
    <property type="match status" value="2"/>
</dbReference>
<dbReference type="PROSITE" id="PS51192">
    <property type="entry name" value="HELICASE_ATP_BIND_1"/>
    <property type="match status" value="1"/>
</dbReference>
<dbReference type="EC" id="3.6.4.13" evidence="1"/>
<dbReference type="InterPro" id="IPR014014">
    <property type="entry name" value="RNA_helicase_DEAD_Q_motif"/>
</dbReference>
<feature type="domain" description="Helicase ATP-binding" evidence="10">
    <location>
        <begin position="194"/>
        <end position="390"/>
    </location>
</feature>
<dbReference type="SMART" id="SM00487">
    <property type="entry name" value="DEXDc"/>
    <property type="match status" value="1"/>
</dbReference>
<feature type="region of interest" description="Disordered" evidence="9">
    <location>
        <begin position="589"/>
        <end position="656"/>
    </location>
</feature>
<evidence type="ECO:0000313" key="13">
    <source>
        <dbReference type="EMBL" id="KUI60159.1"/>
    </source>
</evidence>
<dbReference type="InterPro" id="IPR027417">
    <property type="entry name" value="P-loop_NTPase"/>
</dbReference>
<evidence type="ECO:0000259" key="10">
    <source>
        <dbReference type="PROSITE" id="PS51192"/>
    </source>
</evidence>
<feature type="domain" description="DEAD-box RNA helicase Q" evidence="12">
    <location>
        <begin position="163"/>
        <end position="191"/>
    </location>
</feature>
<keyword evidence="4 8" id="KW-0347">Helicase</keyword>
<dbReference type="PROSITE" id="PS51195">
    <property type="entry name" value="Q_MOTIF"/>
    <property type="match status" value="1"/>
</dbReference>
<keyword evidence="14" id="KW-1185">Reference proteome</keyword>
<dbReference type="InterPro" id="IPR014001">
    <property type="entry name" value="Helicase_ATP-bd"/>
</dbReference>
<keyword evidence="2 8" id="KW-0547">Nucleotide-binding</keyword>
<keyword evidence="3 8" id="KW-0378">Hydrolase</keyword>
<dbReference type="InterPro" id="IPR011545">
    <property type="entry name" value="DEAD/DEAH_box_helicase_dom"/>
</dbReference>
<evidence type="ECO:0000256" key="4">
    <source>
        <dbReference type="ARBA" id="ARBA00022806"/>
    </source>
</evidence>
<comment type="catalytic activity">
    <reaction evidence="6">
        <text>ATP + H2O = ADP + phosphate + H(+)</text>
        <dbReference type="Rhea" id="RHEA:13065"/>
        <dbReference type="ChEBI" id="CHEBI:15377"/>
        <dbReference type="ChEBI" id="CHEBI:15378"/>
        <dbReference type="ChEBI" id="CHEBI:30616"/>
        <dbReference type="ChEBI" id="CHEBI:43474"/>
        <dbReference type="ChEBI" id="CHEBI:456216"/>
        <dbReference type="EC" id="3.6.4.13"/>
    </reaction>
</comment>
<dbReference type="PROSITE" id="PS00039">
    <property type="entry name" value="DEAD_ATP_HELICASE"/>
    <property type="match status" value="1"/>
</dbReference>
<dbReference type="STRING" id="694573.A0A194V8E2"/>
<dbReference type="GO" id="GO:0003724">
    <property type="term" value="F:RNA helicase activity"/>
    <property type="evidence" value="ECO:0007669"/>
    <property type="project" value="UniProtKB-EC"/>
</dbReference>
<dbReference type="GO" id="GO:0003676">
    <property type="term" value="F:nucleic acid binding"/>
    <property type="evidence" value="ECO:0007669"/>
    <property type="project" value="InterPro"/>
</dbReference>
<accession>A0A194V8E2</accession>
<comment type="similarity">
    <text evidence="8">Belongs to the DEAD box helicase family.</text>
</comment>
<feature type="compositionally biased region" description="Polar residues" evidence="9">
    <location>
        <begin position="1"/>
        <end position="42"/>
    </location>
</feature>
<dbReference type="InterPro" id="IPR001650">
    <property type="entry name" value="Helicase_C-like"/>
</dbReference>
<evidence type="ECO:0000256" key="8">
    <source>
        <dbReference type="RuleBase" id="RU000492"/>
    </source>
</evidence>
<evidence type="ECO:0000256" key="5">
    <source>
        <dbReference type="ARBA" id="ARBA00022840"/>
    </source>
</evidence>
<feature type="region of interest" description="Disordered" evidence="9">
    <location>
        <begin position="1"/>
        <end position="82"/>
    </location>
</feature>
<evidence type="ECO:0000256" key="9">
    <source>
        <dbReference type="SAM" id="MobiDB-lite"/>
    </source>
</evidence>
<name>A0A194V8E2_CYTMA</name>
<evidence type="ECO:0000313" key="14">
    <source>
        <dbReference type="Proteomes" id="UP000078576"/>
    </source>
</evidence>
<dbReference type="GO" id="GO:0016787">
    <property type="term" value="F:hydrolase activity"/>
    <property type="evidence" value="ECO:0007669"/>
    <property type="project" value="UniProtKB-KW"/>
</dbReference>
<feature type="short sequence motif" description="Q motif" evidence="7">
    <location>
        <begin position="163"/>
        <end position="191"/>
    </location>
</feature>
<dbReference type="Proteomes" id="UP000078576">
    <property type="component" value="Unassembled WGS sequence"/>
</dbReference>
<dbReference type="PANTHER" id="PTHR47958">
    <property type="entry name" value="ATP-DEPENDENT RNA HELICASE DBP3"/>
    <property type="match status" value="1"/>
</dbReference>
<evidence type="ECO:0000256" key="3">
    <source>
        <dbReference type="ARBA" id="ARBA00022801"/>
    </source>
</evidence>